<dbReference type="AlphaFoldDB" id="A0A9D0Z5P1"/>
<evidence type="ECO:0000259" key="1">
    <source>
        <dbReference type="PROSITE" id="PS50943"/>
    </source>
</evidence>
<proteinExistence type="predicted"/>
<dbReference type="SMART" id="SM00530">
    <property type="entry name" value="HTH_XRE"/>
    <property type="match status" value="1"/>
</dbReference>
<dbReference type="Proteomes" id="UP000886874">
    <property type="component" value="Unassembled WGS sequence"/>
</dbReference>
<dbReference type="Pfam" id="PF01381">
    <property type="entry name" value="HTH_3"/>
    <property type="match status" value="1"/>
</dbReference>
<gene>
    <name evidence="2" type="ORF">IAA67_03375</name>
</gene>
<accession>A0A9D0Z5P1</accession>
<dbReference type="GO" id="GO:0003677">
    <property type="term" value="F:DNA binding"/>
    <property type="evidence" value="ECO:0007669"/>
    <property type="project" value="InterPro"/>
</dbReference>
<dbReference type="InterPro" id="IPR001387">
    <property type="entry name" value="Cro/C1-type_HTH"/>
</dbReference>
<name>A0A9D0Z5P1_9FIRM</name>
<feature type="domain" description="HTH cro/C1-type" evidence="1">
    <location>
        <begin position="6"/>
        <end position="61"/>
    </location>
</feature>
<dbReference type="EMBL" id="DVFN01000051">
    <property type="protein sequence ID" value="HIQ69355.1"/>
    <property type="molecule type" value="Genomic_DNA"/>
</dbReference>
<reference evidence="2" key="2">
    <citation type="journal article" date="2021" name="PeerJ">
        <title>Extensive microbial diversity within the chicken gut microbiome revealed by metagenomics and culture.</title>
        <authorList>
            <person name="Gilroy R."/>
            <person name="Ravi A."/>
            <person name="Getino M."/>
            <person name="Pursley I."/>
            <person name="Horton D.L."/>
            <person name="Alikhan N.F."/>
            <person name="Baker D."/>
            <person name="Gharbi K."/>
            <person name="Hall N."/>
            <person name="Watson M."/>
            <person name="Adriaenssens E.M."/>
            <person name="Foster-Nyarko E."/>
            <person name="Jarju S."/>
            <person name="Secka A."/>
            <person name="Antonio M."/>
            <person name="Oren A."/>
            <person name="Chaudhuri R.R."/>
            <person name="La Ragione R."/>
            <person name="Hildebrand F."/>
            <person name="Pallen M.J."/>
        </authorList>
    </citation>
    <scope>NUCLEOTIDE SEQUENCE</scope>
    <source>
        <strain evidence="2">ChiSjej2B20-13462</strain>
    </source>
</reference>
<evidence type="ECO:0000313" key="3">
    <source>
        <dbReference type="Proteomes" id="UP000886874"/>
    </source>
</evidence>
<protein>
    <submittedName>
        <fullName evidence="2">Helix-turn-helix transcriptional regulator</fullName>
    </submittedName>
</protein>
<dbReference type="Gene3D" id="1.10.260.40">
    <property type="entry name" value="lambda repressor-like DNA-binding domains"/>
    <property type="match status" value="1"/>
</dbReference>
<dbReference type="PROSITE" id="PS50943">
    <property type="entry name" value="HTH_CROC1"/>
    <property type="match status" value="1"/>
</dbReference>
<evidence type="ECO:0000313" key="2">
    <source>
        <dbReference type="EMBL" id="HIQ69355.1"/>
    </source>
</evidence>
<sequence length="120" mass="13194">MWLDALKSMKEKSNLTAAEIAAGAGVPKPTLEKILSGETKDPRLPTMRKIVYFLGYKLEDLYKDENAPTSSEDDAEALSVSEVGKTLVEAGLIPPGRDLSDDDLRFLTAMIAAFRDWFGE</sequence>
<dbReference type="SUPFAM" id="SSF47413">
    <property type="entry name" value="lambda repressor-like DNA-binding domains"/>
    <property type="match status" value="1"/>
</dbReference>
<dbReference type="InterPro" id="IPR010982">
    <property type="entry name" value="Lambda_DNA-bd_dom_sf"/>
</dbReference>
<dbReference type="CDD" id="cd00093">
    <property type="entry name" value="HTH_XRE"/>
    <property type="match status" value="1"/>
</dbReference>
<reference evidence="2" key="1">
    <citation type="submission" date="2020-10" db="EMBL/GenBank/DDBJ databases">
        <authorList>
            <person name="Gilroy R."/>
        </authorList>
    </citation>
    <scope>NUCLEOTIDE SEQUENCE</scope>
    <source>
        <strain evidence="2">ChiSjej2B20-13462</strain>
    </source>
</reference>
<comment type="caution">
    <text evidence="2">The sequence shown here is derived from an EMBL/GenBank/DDBJ whole genome shotgun (WGS) entry which is preliminary data.</text>
</comment>
<organism evidence="2 3">
    <name type="scientific">Candidatus Avoscillospira stercorigallinarum</name>
    <dbReference type="NCBI Taxonomy" id="2840708"/>
    <lineage>
        <taxon>Bacteria</taxon>
        <taxon>Bacillati</taxon>
        <taxon>Bacillota</taxon>
        <taxon>Clostridia</taxon>
        <taxon>Eubacteriales</taxon>
        <taxon>Oscillospiraceae</taxon>
        <taxon>Oscillospiraceae incertae sedis</taxon>
        <taxon>Candidatus Avoscillospira</taxon>
    </lineage>
</organism>